<keyword evidence="2" id="KW-1185">Reference proteome</keyword>
<dbReference type="Proteomes" id="UP000235464">
    <property type="component" value="Chromosome I"/>
</dbReference>
<dbReference type="EMBL" id="LT963352">
    <property type="protein sequence ID" value="SOR77586.1"/>
    <property type="molecule type" value="Genomic_DNA"/>
</dbReference>
<organism evidence="1 2">
    <name type="scientific">Streptomyces chartreusis NRRL 3882</name>
    <dbReference type="NCBI Taxonomy" id="1079985"/>
    <lineage>
        <taxon>Bacteria</taxon>
        <taxon>Bacillati</taxon>
        <taxon>Actinomycetota</taxon>
        <taxon>Actinomycetes</taxon>
        <taxon>Kitasatosporales</taxon>
        <taxon>Streptomycetaceae</taxon>
        <taxon>Streptomyces</taxon>
    </lineage>
</organism>
<dbReference type="AlphaFoldDB" id="A0A2N9B2N1"/>
<sequence length="45" mass="4809">MMQPFVLTDEGEVNSAADALGVYAPNMPRVATSVAPTVIRRIAFT</sequence>
<evidence type="ECO:0000313" key="2">
    <source>
        <dbReference type="Proteomes" id="UP000235464"/>
    </source>
</evidence>
<accession>A0A2N9B2N1</accession>
<evidence type="ECO:0000313" key="1">
    <source>
        <dbReference type="EMBL" id="SOR77586.1"/>
    </source>
</evidence>
<proteinExistence type="predicted"/>
<gene>
    <name evidence="1" type="ORF">SCNRRL3882_1058</name>
</gene>
<protein>
    <submittedName>
        <fullName evidence="1">Uncharacterized protein</fullName>
    </submittedName>
</protein>
<reference evidence="2" key="1">
    <citation type="submission" date="2017-11" db="EMBL/GenBank/DDBJ databases">
        <authorList>
            <person name="Wibberg D."/>
        </authorList>
    </citation>
    <scope>NUCLEOTIDE SEQUENCE [LARGE SCALE GENOMIC DNA]</scope>
</reference>
<name>A0A2N9B2N1_STRCX</name>